<dbReference type="RefSeq" id="WP_203929955.1">
    <property type="nucleotide sequence ID" value="NZ_BOPH01000072.1"/>
</dbReference>
<dbReference type="InterPro" id="IPR025519">
    <property type="entry name" value="DUF4407"/>
</dbReference>
<keyword evidence="5" id="KW-1185">Reference proteome</keyword>
<feature type="transmembrane region" description="Helical" evidence="3">
    <location>
        <begin position="56"/>
        <end position="75"/>
    </location>
</feature>
<keyword evidence="1" id="KW-0175">Coiled coil</keyword>
<sequence length="443" mass="49662">MTETTVDRPIAGGAGSDPLRPADPDDSFARWPRRLIGVREELLDTVPEERPRYTRLGLILVNTGLMAAVSLFTALQRVVDVPWIAVVPIAVFWGFLVLVVDSWMVSSTHGAIGGNRMLIFVPRLVMAVLLGTVIAEPLVLWIFNPAIRTNVEQFRNDDVNGEASRWRTCNPETGSTQGRPECEGYHLPLKSPQEISDKLDQLTEERKTQSATIETLNTQLVEKQKLAQDECAGVKRDNTSGNPGKGFRCDSAWKVANDFEAQIDLPGKRAALAALDTQINTLTGELATARGAYNRQLEEAIAAKRNDRESSYGQIDIIDEARGLERLSDQSGFVLAANWLVRILLIVVDSLPVLAKMLGGTTSYDIQVHRQLQARRLARERKLEVAERREQAATDKAINEIDRDRDEAIDQIKDRRRTDDERREELLEQEIDRRAARYSEAED</sequence>
<evidence type="ECO:0000313" key="4">
    <source>
        <dbReference type="EMBL" id="GIJ70053.1"/>
    </source>
</evidence>
<proteinExistence type="predicted"/>
<keyword evidence="3" id="KW-1133">Transmembrane helix</keyword>
<keyword evidence="3" id="KW-0812">Transmembrane</keyword>
<dbReference type="Proteomes" id="UP000635606">
    <property type="component" value="Unassembled WGS sequence"/>
</dbReference>
<evidence type="ECO:0008006" key="6">
    <source>
        <dbReference type="Google" id="ProtNLM"/>
    </source>
</evidence>
<dbReference type="Pfam" id="PF14362">
    <property type="entry name" value="DUF4407"/>
    <property type="match status" value="1"/>
</dbReference>
<evidence type="ECO:0000256" key="2">
    <source>
        <dbReference type="SAM" id="MobiDB-lite"/>
    </source>
</evidence>
<feature type="transmembrane region" description="Helical" evidence="3">
    <location>
        <begin position="120"/>
        <end position="143"/>
    </location>
</feature>
<evidence type="ECO:0000256" key="3">
    <source>
        <dbReference type="SAM" id="Phobius"/>
    </source>
</evidence>
<name>A0A8J3ZVR3_9ACTN</name>
<gene>
    <name evidence="4" type="ORF">Voc01_049700</name>
</gene>
<dbReference type="AlphaFoldDB" id="A0A8J3ZVR3"/>
<protein>
    <recommendedName>
        <fullName evidence="6">DUF4407 domain-containing protein</fullName>
    </recommendedName>
</protein>
<feature type="transmembrane region" description="Helical" evidence="3">
    <location>
        <begin position="81"/>
        <end position="100"/>
    </location>
</feature>
<accession>A0A8J3ZVR3</accession>
<keyword evidence="3" id="KW-0472">Membrane</keyword>
<evidence type="ECO:0000256" key="1">
    <source>
        <dbReference type="SAM" id="Coils"/>
    </source>
</evidence>
<dbReference type="EMBL" id="BOPH01000072">
    <property type="protein sequence ID" value="GIJ70053.1"/>
    <property type="molecule type" value="Genomic_DNA"/>
</dbReference>
<feature type="region of interest" description="Disordered" evidence="2">
    <location>
        <begin position="1"/>
        <end position="23"/>
    </location>
</feature>
<comment type="caution">
    <text evidence="4">The sequence shown here is derived from an EMBL/GenBank/DDBJ whole genome shotgun (WGS) entry which is preliminary data.</text>
</comment>
<evidence type="ECO:0000313" key="5">
    <source>
        <dbReference type="Proteomes" id="UP000635606"/>
    </source>
</evidence>
<organism evidence="4 5">
    <name type="scientific">Virgisporangium ochraceum</name>
    <dbReference type="NCBI Taxonomy" id="65505"/>
    <lineage>
        <taxon>Bacteria</taxon>
        <taxon>Bacillati</taxon>
        <taxon>Actinomycetota</taxon>
        <taxon>Actinomycetes</taxon>
        <taxon>Micromonosporales</taxon>
        <taxon>Micromonosporaceae</taxon>
        <taxon>Virgisporangium</taxon>
    </lineage>
</organism>
<reference evidence="4" key="1">
    <citation type="submission" date="2021-01" db="EMBL/GenBank/DDBJ databases">
        <title>Whole genome shotgun sequence of Virgisporangium ochraceum NBRC 16418.</title>
        <authorList>
            <person name="Komaki H."/>
            <person name="Tamura T."/>
        </authorList>
    </citation>
    <scope>NUCLEOTIDE SEQUENCE</scope>
    <source>
        <strain evidence="4">NBRC 16418</strain>
    </source>
</reference>
<feature type="coiled-coil region" evidence="1">
    <location>
        <begin position="369"/>
        <end position="429"/>
    </location>
</feature>